<evidence type="ECO:0000313" key="4">
    <source>
        <dbReference type="Proteomes" id="UP000076630"/>
    </source>
</evidence>
<organism evidence="3 4">
    <name type="scientific">Myroides marinus</name>
    <dbReference type="NCBI Taxonomy" id="703342"/>
    <lineage>
        <taxon>Bacteria</taxon>
        <taxon>Pseudomonadati</taxon>
        <taxon>Bacteroidota</taxon>
        <taxon>Flavobacteriia</taxon>
        <taxon>Flavobacteriales</taxon>
        <taxon>Flavobacteriaceae</taxon>
        <taxon>Myroides</taxon>
    </lineage>
</organism>
<evidence type="ECO:0000259" key="2">
    <source>
        <dbReference type="Pfam" id="PF17116"/>
    </source>
</evidence>
<proteinExistence type="predicted"/>
<dbReference type="AlphaFoldDB" id="A0A161U3V4"/>
<evidence type="ECO:0000313" key="3">
    <source>
        <dbReference type="EMBL" id="KZE79906.1"/>
    </source>
</evidence>
<protein>
    <recommendedName>
        <fullName evidence="2">Type 9 secretion system plug protein N-terminal domain-containing protein</fullName>
    </recommendedName>
</protein>
<dbReference type="Pfam" id="PF17116">
    <property type="entry name" value="T9SS_plug_1st"/>
    <property type="match status" value="1"/>
</dbReference>
<feature type="domain" description="Type 9 secretion system plug protein N-terminal" evidence="2">
    <location>
        <begin position="31"/>
        <end position="151"/>
    </location>
</feature>
<feature type="signal peptide" evidence="1">
    <location>
        <begin position="1"/>
        <end position="22"/>
    </location>
</feature>
<dbReference type="EMBL" id="LQNU01000058">
    <property type="protein sequence ID" value="KZE79906.1"/>
    <property type="molecule type" value="Genomic_DNA"/>
</dbReference>
<evidence type="ECO:0000256" key="1">
    <source>
        <dbReference type="SAM" id="SignalP"/>
    </source>
</evidence>
<name>A0A161U3V4_9FLAO</name>
<sequence length="416" mass="48601">MRIKVVSIIVCLLLVVSMRAQAPQNFTADYIKSVGFMSNNRAVNPFFQLGDSFTLQFDDLYGDDSDYYYRIKAYNYDWTPSKLRPIDYIDGLDRQRILTYENSFNTLQNYTNYKLTLPTPRYRILKSGNYVLEIYNQDDEVIIRRKFVLYENAVNVPVQIKRARNLDFIETKQNVEFSVLLGEAVYQNPVQNIKVAIFQNGRWDSFITDIKPQYTMGNDLIYKYDEQTQFWASNQFLNFDNSDIKQVTNMIGSITRDNGIYNTYLYTHESRKSKGYTYFPDINGSFYPRTINGRNAVTEAEYSWVYFSFKPEEDTPTGLDYYVTGMFNDYALIPANKMNYNEEKGYYEQTMLVKQGFTNFNYTAVYKGVVSPDLAPDGNFAMTTNRYQVIVYYRGNSDLYDRAIGIGEGNAENIVY</sequence>
<dbReference type="InterPro" id="IPR031345">
    <property type="entry name" value="T9SS_Plug_N"/>
</dbReference>
<comment type="caution">
    <text evidence="3">The sequence shown here is derived from an EMBL/GenBank/DDBJ whole genome shotgun (WGS) entry which is preliminary data.</text>
</comment>
<reference evidence="3 4" key="1">
    <citation type="submission" date="2016-01" db="EMBL/GenBank/DDBJ databases">
        <title>Whole genome sequencing of Myroides marinus L41.</title>
        <authorList>
            <person name="Hong K.W."/>
        </authorList>
    </citation>
    <scope>NUCLEOTIDE SEQUENCE [LARGE SCALE GENOMIC DNA]</scope>
    <source>
        <strain evidence="3 4">L41</strain>
    </source>
</reference>
<dbReference type="OrthoDB" id="1522602at2"/>
<gene>
    <name evidence="3" type="ORF">AV926_10635</name>
</gene>
<keyword evidence="4" id="KW-1185">Reference proteome</keyword>
<keyword evidence="1" id="KW-0732">Signal</keyword>
<feature type="chain" id="PRO_5007827968" description="Type 9 secretion system plug protein N-terminal domain-containing protein" evidence="1">
    <location>
        <begin position="23"/>
        <end position="416"/>
    </location>
</feature>
<accession>A0A161U3V4</accession>
<dbReference type="Proteomes" id="UP000076630">
    <property type="component" value="Unassembled WGS sequence"/>
</dbReference>
<dbReference type="RefSeq" id="WP_038984866.1">
    <property type="nucleotide sequence ID" value="NZ_JWJO01000008.1"/>
</dbReference>